<dbReference type="InterPro" id="IPR013830">
    <property type="entry name" value="SGNH_hydro"/>
</dbReference>
<keyword evidence="2" id="KW-1133">Transmembrane helix</keyword>
<reference evidence="4 5" key="1">
    <citation type="submission" date="2018-03" db="EMBL/GenBank/DDBJ databases">
        <title>Bacteriophage NCPPB3778 and a type I-E CRISPR drive the evolution of the US Biological Select Agent, Rathayibacter toxicus.</title>
        <authorList>
            <person name="Davis E.W.II."/>
            <person name="Tabima J.F."/>
            <person name="Weisberg A.J."/>
            <person name="Dantas Lopes L."/>
            <person name="Wiseman M.S."/>
            <person name="Wiseman M.S."/>
            <person name="Pupko T."/>
            <person name="Belcher M.S."/>
            <person name="Sechler A.J."/>
            <person name="Tancos M.A."/>
            <person name="Schroeder B.K."/>
            <person name="Murray T.D."/>
            <person name="Luster D.G."/>
            <person name="Schneider W.L."/>
            <person name="Rogers E."/>
            <person name="Andreote F.D."/>
            <person name="Grunwald N.J."/>
            <person name="Putnam M.L."/>
            <person name="Chang J.H."/>
        </authorList>
    </citation>
    <scope>NUCLEOTIDE SEQUENCE [LARGE SCALE GENOMIC DNA]</scope>
    <source>
        <strain evidence="4 5">NCCPB 2253</strain>
    </source>
</reference>
<evidence type="ECO:0000256" key="2">
    <source>
        <dbReference type="SAM" id="Phobius"/>
    </source>
</evidence>
<dbReference type="EMBL" id="CP028130">
    <property type="protein sequence ID" value="AZZ57349.1"/>
    <property type="molecule type" value="Genomic_DNA"/>
</dbReference>
<keyword evidence="2" id="KW-0472">Membrane</keyword>
<feature type="region of interest" description="Disordered" evidence="1">
    <location>
        <begin position="83"/>
        <end position="120"/>
    </location>
</feature>
<name>A0AAD1AFM2_9MICO</name>
<dbReference type="Gene3D" id="3.40.50.1110">
    <property type="entry name" value="SGNH hydrolase"/>
    <property type="match status" value="1"/>
</dbReference>
<proteinExistence type="predicted"/>
<dbReference type="Proteomes" id="UP000283946">
    <property type="component" value="Chromosome"/>
</dbReference>
<evidence type="ECO:0000259" key="3">
    <source>
        <dbReference type="Pfam" id="PF13472"/>
    </source>
</evidence>
<dbReference type="Pfam" id="PF13472">
    <property type="entry name" value="Lipase_GDSL_2"/>
    <property type="match status" value="1"/>
</dbReference>
<keyword evidence="2" id="KW-0812">Transmembrane</keyword>
<evidence type="ECO:0000313" key="5">
    <source>
        <dbReference type="Proteomes" id="UP000283946"/>
    </source>
</evidence>
<dbReference type="InterPro" id="IPR051532">
    <property type="entry name" value="Ester_Hydrolysis_Enzymes"/>
</dbReference>
<dbReference type="PANTHER" id="PTHR30383">
    <property type="entry name" value="THIOESTERASE 1/PROTEASE 1/LYSOPHOSPHOLIPASE L1"/>
    <property type="match status" value="1"/>
</dbReference>
<evidence type="ECO:0000256" key="1">
    <source>
        <dbReference type="SAM" id="MobiDB-lite"/>
    </source>
</evidence>
<dbReference type="SUPFAM" id="SSF52266">
    <property type="entry name" value="SGNH hydrolase"/>
    <property type="match status" value="1"/>
</dbReference>
<dbReference type="PANTHER" id="PTHR30383:SF29">
    <property type="entry name" value="SGNH HYDROLASE-TYPE ESTERASE DOMAIN-CONTAINING PROTEIN"/>
    <property type="match status" value="1"/>
</dbReference>
<dbReference type="InterPro" id="IPR036514">
    <property type="entry name" value="SGNH_hydro_sf"/>
</dbReference>
<feature type="domain" description="SGNH hydrolase-type esterase" evidence="3">
    <location>
        <begin position="209"/>
        <end position="352"/>
    </location>
</feature>
<organism evidence="4 5">
    <name type="scientific">Rathayibacter iranicus</name>
    <dbReference type="NCBI Taxonomy" id="59737"/>
    <lineage>
        <taxon>Bacteria</taxon>
        <taxon>Bacillati</taxon>
        <taxon>Actinomycetota</taxon>
        <taxon>Actinomycetes</taxon>
        <taxon>Micrococcales</taxon>
        <taxon>Microbacteriaceae</taxon>
        <taxon>Rathayibacter</taxon>
    </lineage>
</organism>
<dbReference type="KEGG" id="ria:C7V51_06045"/>
<accession>A0AAD1AFM2</accession>
<dbReference type="AlphaFoldDB" id="A0AAD1AFM2"/>
<feature type="transmembrane region" description="Helical" evidence="2">
    <location>
        <begin position="128"/>
        <end position="148"/>
    </location>
</feature>
<sequence>MSFQTSGARPAVVVHCTECARATRMIAMPLAVSTQVMRARAMSPHWGCPSQNGRRHQRRRRGASVAQLCISCDVSNVIRAGHPHHSDFSSPSPDSFENPLTPPPMPDDRRMARATTPTTGRSRATTRLLLILLAVAVVLAAVATALALNSRSGGQAEPPAPAATSSVDMAERIAGLETRFAAGFPQHSIVLTGSSTIGRWTTSKEDLRPLETYNIGIGGTTVADHLAWLDRMVAPFDPRAVVVYVGANDISGEADSRTGPETAEAVIEYLQRLEDIAPDAALYYVEIAETPARESVRDEVRAANTAISAYTETDDRVTFISTAQALLTADGRIDSSLFVDDGLHFTEAGYARFANAVRAVLLADLE</sequence>
<protein>
    <recommendedName>
        <fullName evidence="3">SGNH hydrolase-type esterase domain-containing protein</fullName>
    </recommendedName>
</protein>
<gene>
    <name evidence="4" type="ORF">C7V51_06045</name>
</gene>
<evidence type="ECO:0000313" key="4">
    <source>
        <dbReference type="EMBL" id="AZZ57349.1"/>
    </source>
</evidence>